<evidence type="ECO:0000313" key="6">
    <source>
        <dbReference type="EMBL" id="CEJ94583.1"/>
    </source>
</evidence>
<dbReference type="GO" id="GO:0016020">
    <property type="term" value="C:membrane"/>
    <property type="evidence" value="ECO:0007669"/>
    <property type="project" value="UniProtKB-SubCell"/>
</dbReference>
<reference evidence="6 7" key="1">
    <citation type="journal article" date="2015" name="Genome Announc.">
        <title>Draft Genome Sequence and Gene Annotation of the Entomopathogenic Fungus Verticillium hemipterigenum.</title>
        <authorList>
            <person name="Horn F."/>
            <person name="Habel A."/>
            <person name="Scharf D.H."/>
            <person name="Dworschak J."/>
            <person name="Brakhage A.A."/>
            <person name="Guthke R."/>
            <person name="Hertweck C."/>
            <person name="Linde J."/>
        </authorList>
    </citation>
    <scope>NUCLEOTIDE SEQUENCE [LARGE SCALE GENOMIC DNA]</scope>
</reference>
<dbReference type="Proteomes" id="UP000039046">
    <property type="component" value="Unassembled WGS sequence"/>
</dbReference>
<dbReference type="Pfam" id="PF01124">
    <property type="entry name" value="MAPEG"/>
    <property type="match status" value="1"/>
</dbReference>
<keyword evidence="4 5" id="KW-0472">Membrane</keyword>
<evidence type="ECO:0000256" key="5">
    <source>
        <dbReference type="SAM" id="Phobius"/>
    </source>
</evidence>
<dbReference type="InterPro" id="IPR050997">
    <property type="entry name" value="MAPEG"/>
</dbReference>
<evidence type="ECO:0008006" key="8">
    <source>
        <dbReference type="Google" id="ProtNLM"/>
    </source>
</evidence>
<dbReference type="SUPFAM" id="SSF161084">
    <property type="entry name" value="MAPEG domain-like"/>
    <property type="match status" value="1"/>
</dbReference>
<dbReference type="EMBL" id="CDHN01000007">
    <property type="protein sequence ID" value="CEJ94583.1"/>
    <property type="molecule type" value="Genomic_DNA"/>
</dbReference>
<evidence type="ECO:0000256" key="2">
    <source>
        <dbReference type="ARBA" id="ARBA00022692"/>
    </source>
</evidence>
<dbReference type="AlphaFoldDB" id="A0A0A1TRJ8"/>
<dbReference type="HOGENOM" id="CLU_110291_1_2_1"/>
<dbReference type="GO" id="GO:0004602">
    <property type="term" value="F:glutathione peroxidase activity"/>
    <property type="evidence" value="ECO:0007669"/>
    <property type="project" value="TreeGrafter"/>
</dbReference>
<evidence type="ECO:0000313" key="7">
    <source>
        <dbReference type="Proteomes" id="UP000039046"/>
    </source>
</evidence>
<evidence type="ECO:0000256" key="4">
    <source>
        <dbReference type="ARBA" id="ARBA00023136"/>
    </source>
</evidence>
<feature type="transmembrane region" description="Helical" evidence="5">
    <location>
        <begin position="12"/>
        <end position="30"/>
    </location>
</feature>
<dbReference type="InterPro" id="IPR001129">
    <property type="entry name" value="Membr-assoc_MAPEG"/>
</dbReference>
<name>A0A0A1TRJ8_9HYPO</name>
<dbReference type="Gene3D" id="1.20.120.550">
    <property type="entry name" value="Membrane associated eicosanoid/glutathione metabolism-like domain"/>
    <property type="match status" value="1"/>
</dbReference>
<dbReference type="GO" id="GO:0005783">
    <property type="term" value="C:endoplasmic reticulum"/>
    <property type="evidence" value="ECO:0007669"/>
    <property type="project" value="TreeGrafter"/>
</dbReference>
<dbReference type="PANTHER" id="PTHR10250">
    <property type="entry name" value="MICROSOMAL GLUTATHIONE S-TRANSFERASE"/>
    <property type="match status" value="1"/>
</dbReference>
<evidence type="ECO:0000256" key="1">
    <source>
        <dbReference type="ARBA" id="ARBA00004141"/>
    </source>
</evidence>
<protein>
    <recommendedName>
        <fullName evidence="8">Microsomal glutathione S-transferase 3</fullName>
    </recommendedName>
</protein>
<dbReference type="GO" id="GO:0004364">
    <property type="term" value="F:glutathione transferase activity"/>
    <property type="evidence" value="ECO:0007669"/>
    <property type="project" value="TreeGrafter"/>
</dbReference>
<comment type="subcellular location">
    <subcellularLocation>
        <location evidence="1">Membrane</location>
        <topology evidence="1">Multi-pass membrane protein</topology>
    </subcellularLocation>
</comment>
<dbReference type="PANTHER" id="PTHR10250:SF26">
    <property type="entry name" value="GLUTATHIONE S-TRANSFERASE 3, MITOCHONDRIAL"/>
    <property type="match status" value="1"/>
</dbReference>
<dbReference type="InterPro" id="IPR023352">
    <property type="entry name" value="MAPEG-like_dom_sf"/>
</dbReference>
<keyword evidence="3 5" id="KW-1133">Transmembrane helix</keyword>
<organism evidence="6 7">
    <name type="scientific">[Torrubiella] hemipterigena</name>
    <dbReference type="NCBI Taxonomy" id="1531966"/>
    <lineage>
        <taxon>Eukaryota</taxon>
        <taxon>Fungi</taxon>
        <taxon>Dikarya</taxon>
        <taxon>Ascomycota</taxon>
        <taxon>Pezizomycotina</taxon>
        <taxon>Sordariomycetes</taxon>
        <taxon>Hypocreomycetidae</taxon>
        <taxon>Hypocreales</taxon>
        <taxon>Clavicipitaceae</taxon>
        <taxon>Clavicipitaceae incertae sedis</taxon>
        <taxon>'Torrubiella' clade</taxon>
    </lineage>
</organism>
<keyword evidence="7" id="KW-1185">Reference proteome</keyword>
<keyword evidence="2 5" id="KW-0812">Transmembrane</keyword>
<dbReference type="OrthoDB" id="410651at2759"/>
<gene>
    <name evidence="6" type="ORF">VHEMI10103</name>
</gene>
<dbReference type="GO" id="GO:0005635">
    <property type="term" value="C:nuclear envelope"/>
    <property type="evidence" value="ECO:0007669"/>
    <property type="project" value="TreeGrafter"/>
</dbReference>
<evidence type="ECO:0000256" key="3">
    <source>
        <dbReference type="ARBA" id="ARBA00022989"/>
    </source>
</evidence>
<proteinExistence type="predicted"/>
<dbReference type="STRING" id="1531966.A0A0A1TRJ8"/>
<accession>A0A0A1TRJ8</accession>
<sequence length="148" mass="15893">MVLTLVVPDEYSYVLAAVTSTFFVNTVHMFRTSKLRKASGIKYPNAYASDEQAKKDPAAYTFNCAQRAHNNYTENQTSLIGGALIAGLRYPVPAAVLAATWAAGRVVYLFGYTSSAGPSGRVAGGIFASLSDVVLKCMAAYTVYKMIV</sequence>